<reference evidence="1" key="1">
    <citation type="submission" date="2023-04" db="EMBL/GenBank/DDBJ databases">
        <authorList>
            <person name="Vijverberg K."/>
            <person name="Xiong W."/>
            <person name="Schranz E."/>
        </authorList>
    </citation>
    <scope>NUCLEOTIDE SEQUENCE</scope>
</reference>
<dbReference type="Proteomes" id="UP001177003">
    <property type="component" value="Chromosome 0"/>
</dbReference>
<evidence type="ECO:0000313" key="1">
    <source>
        <dbReference type="EMBL" id="CAI9266146.1"/>
    </source>
</evidence>
<organism evidence="1 2">
    <name type="scientific">Lactuca saligna</name>
    <name type="common">Willowleaf lettuce</name>
    <dbReference type="NCBI Taxonomy" id="75948"/>
    <lineage>
        <taxon>Eukaryota</taxon>
        <taxon>Viridiplantae</taxon>
        <taxon>Streptophyta</taxon>
        <taxon>Embryophyta</taxon>
        <taxon>Tracheophyta</taxon>
        <taxon>Spermatophyta</taxon>
        <taxon>Magnoliopsida</taxon>
        <taxon>eudicotyledons</taxon>
        <taxon>Gunneridae</taxon>
        <taxon>Pentapetalae</taxon>
        <taxon>asterids</taxon>
        <taxon>campanulids</taxon>
        <taxon>Asterales</taxon>
        <taxon>Asteraceae</taxon>
        <taxon>Cichorioideae</taxon>
        <taxon>Cichorieae</taxon>
        <taxon>Lactucinae</taxon>
        <taxon>Lactuca</taxon>
    </lineage>
</organism>
<sequence>MISSLGYEFHNTFCDSLVNYAPLDYGLNKLQYVLDISDFVEKVKNDGLFFVQEIYIEHFVKTVSIYFPNALNIATNSYLCTLLYKLVVSNPNMNVWEARINMFDNFKIWIDVYKLHEKL</sequence>
<dbReference type="AlphaFoldDB" id="A0AA35YBI0"/>
<dbReference type="EMBL" id="OX465086">
    <property type="protein sequence ID" value="CAI9266146.1"/>
    <property type="molecule type" value="Genomic_DNA"/>
</dbReference>
<evidence type="ECO:0000313" key="2">
    <source>
        <dbReference type="Proteomes" id="UP001177003"/>
    </source>
</evidence>
<keyword evidence="2" id="KW-1185">Reference proteome</keyword>
<gene>
    <name evidence="1" type="ORF">LSALG_LOCUS6718</name>
</gene>
<name>A0AA35YBI0_LACSI</name>
<protein>
    <submittedName>
        <fullName evidence="1">Uncharacterized protein</fullName>
    </submittedName>
</protein>
<accession>A0AA35YBI0</accession>
<proteinExistence type="predicted"/>